<name>A0A0C3PGZ2_PISTI</name>
<reference evidence="2 3" key="1">
    <citation type="submission" date="2014-04" db="EMBL/GenBank/DDBJ databases">
        <authorList>
            <consortium name="DOE Joint Genome Institute"/>
            <person name="Kuo A."/>
            <person name="Kohler A."/>
            <person name="Costa M.D."/>
            <person name="Nagy L.G."/>
            <person name="Floudas D."/>
            <person name="Copeland A."/>
            <person name="Barry K.W."/>
            <person name="Cichocki N."/>
            <person name="Veneault-Fourrey C."/>
            <person name="LaButti K."/>
            <person name="Lindquist E.A."/>
            <person name="Lipzen A."/>
            <person name="Lundell T."/>
            <person name="Morin E."/>
            <person name="Murat C."/>
            <person name="Sun H."/>
            <person name="Tunlid A."/>
            <person name="Henrissat B."/>
            <person name="Grigoriev I.V."/>
            <person name="Hibbett D.S."/>
            <person name="Martin F."/>
            <person name="Nordberg H.P."/>
            <person name="Cantor M.N."/>
            <person name="Hua S.X."/>
        </authorList>
    </citation>
    <scope>NUCLEOTIDE SEQUENCE [LARGE SCALE GENOMIC DNA]</scope>
    <source>
        <strain evidence="2 3">Marx 270</strain>
    </source>
</reference>
<dbReference type="EMBL" id="KN831946">
    <property type="protein sequence ID" value="KIO13255.1"/>
    <property type="molecule type" value="Genomic_DNA"/>
</dbReference>
<keyword evidence="3" id="KW-1185">Reference proteome</keyword>
<dbReference type="InParanoid" id="A0A0C3PGZ2"/>
<evidence type="ECO:0000313" key="3">
    <source>
        <dbReference type="Proteomes" id="UP000054217"/>
    </source>
</evidence>
<feature type="compositionally biased region" description="Basic and acidic residues" evidence="1">
    <location>
        <begin position="179"/>
        <end position="191"/>
    </location>
</feature>
<dbReference type="Proteomes" id="UP000054217">
    <property type="component" value="Unassembled WGS sequence"/>
</dbReference>
<organism evidence="2 3">
    <name type="scientific">Pisolithus tinctorius Marx 270</name>
    <dbReference type="NCBI Taxonomy" id="870435"/>
    <lineage>
        <taxon>Eukaryota</taxon>
        <taxon>Fungi</taxon>
        <taxon>Dikarya</taxon>
        <taxon>Basidiomycota</taxon>
        <taxon>Agaricomycotina</taxon>
        <taxon>Agaricomycetes</taxon>
        <taxon>Agaricomycetidae</taxon>
        <taxon>Boletales</taxon>
        <taxon>Sclerodermatineae</taxon>
        <taxon>Pisolithaceae</taxon>
        <taxon>Pisolithus</taxon>
    </lineage>
</organism>
<dbReference type="OrthoDB" id="4062651at2759"/>
<feature type="region of interest" description="Disordered" evidence="1">
    <location>
        <begin position="127"/>
        <end position="191"/>
    </location>
</feature>
<proteinExistence type="predicted"/>
<protein>
    <submittedName>
        <fullName evidence="2">Uncharacterized protein</fullName>
    </submittedName>
</protein>
<accession>A0A0C3PGZ2</accession>
<evidence type="ECO:0000256" key="1">
    <source>
        <dbReference type="SAM" id="MobiDB-lite"/>
    </source>
</evidence>
<evidence type="ECO:0000313" key="2">
    <source>
        <dbReference type="EMBL" id="KIO13255.1"/>
    </source>
</evidence>
<reference evidence="3" key="2">
    <citation type="submission" date="2015-01" db="EMBL/GenBank/DDBJ databases">
        <title>Evolutionary Origins and Diversification of the Mycorrhizal Mutualists.</title>
        <authorList>
            <consortium name="DOE Joint Genome Institute"/>
            <consortium name="Mycorrhizal Genomics Consortium"/>
            <person name="Kohler A."/>
            <person name="Kuo A."/>
            <person name="Nagy L.G."/>
            <person name="Floudas D."/>
            <person name="Copeland A."/>
            <person name="Barry K.W."/>
            <person name="Cichocki N."/>
            <person name="Veneault-Fourrey C."/>
            <person name="LaButti K."/>
            <person name="Lindquist E.A."/>
            <person name="Lipzen A."/>
            <person name="Lundell T."/>
            <person name="Morin E."/>
            <person name="Murat C."/>
            <person name="Riley R."/>
            <person name="Ohm R."/>
            <person name="Sun H."/>
            <person name="Tunlid A."/>
            <person name="Henrissat B."/>
            <person name="Grigoriev I.V."/>
            <person name="Hibbett D.S."/>
            <person name="Martin F."/>
        </authorList>
    </citation>
    <scope>NUCLEOTIDE SEQUENCE [LARGE SCALE GENOMIC DNA]</scope>
    <source>
        <strain evidence="3">Marx 270</strain>
    </source>
</reference>
<sequence length="191" mass="21020">MSSTFAPSRDVDMTKEKDWPLNLGMLDWDSTNIVFTKRSLVEFLKYAGVTVDPGFTNIQKLPRYAKFGKMATNEAEPAVAETTLPAVTETSPNRRLLAEEFTDDALSMAPPRPSEGNVSDDAIKPVSTVEGSTSTGDFRPTRWCGRRVRTTPGGSSSIASIFGHDDTQQEFVPTRKVRERPGGKDNIEGLF</sequence>
<dbReference type="AlphaFoldDB" id="A0A0C3PGZ2"/>
<dbReference type="HOGENOM" id="CLU_087386_0_0_1"/>
<gene>
    <name evidence="2" type="ORF">M404DRAFT_566483</name>
</gene>